<sequence>MPSAAALRLEIEHALERRFPAALSPVPRTIREVAATGIASVDELLQGGLPVGAISELTGNPSSGRTSLALQFVARRTLEERPCAWVDVQDAFDPESAAANEVRLRWLLWIRCRDTANAGPAAEGGASAPLERGARRKARSSWGRLDQALRATDLLLQAGGFSSVVLDLGDTAPEQANRIPSATWFRYRQAAERTQCSLVVLGRRAYAQSAAAVVLECSAQRAEQASGTVLRDFTFAVRRGRERHAPVEITTRKPVAATWQANAAWDAETERRA</sequence>
<dbReference type="AlphaFoldDB" id="A0A2N9L3Q1"/>
<dbReference type="SUPFAM" id="SSF52540">
    <property type="entry name" value="P-loop containing nucleoside triphosphate hydrolases"/>
    <property type="match status" value="1"/>
</dbReference>
<proteinExistence type="predicted"/>
<dbReference type="Proteomes" id="UP000239735">
    <property type="component" value="Unassembled WGS sequence"/>
</dbReference>
<evidence type="ECO:0000313" key="2">
    <source>
        <dbReference type="EMBL" id="SPE17957.1"/>
    </source>
</evidence>
<evidence type="ECO:0000313" key="3">
    <source>
        <dbReference type="Proteomes" id="UP000239735"/>
    </source>
</evidence>
<name>A0A2N9L3Q1_9BACT</name>
<accession>A0A2N9L3Q1</accession>
<feature type="domain" description="RecA-like N-terminal" evidence="1">
    <location>
        <begin position="32"/>
        <end position="107"/>
    </location>
</feature>
<evidence type="ECO:0000259" key="1">
    <source>
        <dbReference type="Pfam" id="PF00154"/>
    </source>
</evidence>
<reference evidence="3" key="1">
    <citation type="submission" date="2018-02" db="EMBL/GenBank/DDBJ databases">
        <authorList>
            <person name="Hausmann B."/>
        </authorList>
    </citation>
    <scope>NUCLEOTIDE SEQUENCE [LARGE SCALE GENOMIC DNA]</scope>
    <source>
        <strain evidence="3">Peat soil MAG SbA5</strain>
    </source>
</reference>
<dbReference type="InterPro" id="IPR027417">
    <property type="entry name" value="P-loop_NTPase"/>
</dbReference>
<protein>
    <submittedName>
        <fullName evidence="2">RecA/RadA recombinase-like protein</fullName>
    </submittedName>
</protein>
<dbReference type="OrthoDB" id="110850at2"/>
<dbReference type="Pfam" id="PF00154">
    <property type="entry name" value="RecA_N"/>
    <property type="match status" value="1"/>
</dbReference>
<organism evidence="2 3">
    <name type="scientific">Candidatus Sulfuritelmatomonas gaucii</name>
    <dbReference type="NCBI Taxonomy" id="2043161"/>
    <lineage>
        <taxon>Bacteria</taxon>
        <taxon>Pseudomonadati</taxon>
        <taxon>Acidobacteriota</taxon>
        <taxon>Terriglobia</taxon>
        <taxon>Terriglobales</taxon>
        <taxon>Acidobacteriaceae</taxon>
        <taxon>Candidatus Sulfuritelmatomonas</taxon>
    </lineage>
</organism>
<gene>
    <name evidence="2" type="ORF">SBA5_120033</name>
</gene>
<dbReference type="Gene3D" id="3.40.50.300">
    <property type="entry name" value="P-loop containing nucleotide triphosphate hydrolases"/>
    <property type="match status" value="1"/>
</dbReference>
<dbReference type="EMBL" id="OKRB01000024">
    <property type="protein sequence ID" value="SPE17957.1"/>
    <property type="molecule type" value="Genomic_DNA"/>
</dbReference>
<dbReference type="InterPro" id="IPR049428">
    <property type="entry name" value="RecA-like_N"/>
</dbReference>